<dbReference type="EMBL" id="SRPO01000685">
    <property type="protein sequence ID" value="KAG5930841.1"/>
    <property type="molecule type" value="Genomic_DNA"/>
</dbReference>
<reference evidence="1 2" key="1">
    <citation type="journal article" date="2020" name="bioRxiv">
        <title>Whole genome comparisons of ergot fungi reveals the divergence and evolution of species within the genus Claviceps are the result of varying mechanisms driving genome evolution and host range expansion.</title>
        <authorList>
            <person name="Wyka S.A."/>
            <person name="Mondo S.J."/>
            <person name="Liu M."/>
            <person name="Dettman J."/>
            <person name="Nalam V."/>
            <person name="Broders K.D."/>
        </authorList>
    </citation>
    <scope>NUCLEOTIDE SEQUENCE [LARGE SCALE GENOMIC DNA]</scope>
    <source>
        <strain evidence="1 2">CCC 1485</strain>
    </source>
</reference>
<comment type="caution">
    <text evidence="1">The sequence shown here is derived from an EMBL/GenBank/DDBJ whole genome shotgun (WGS) entry which is preliminary data.</text>
</comment>
<dbReference type="AlphaFoldDB" id="A0A9P7M6K6"/>
<sequence length="55" mass="6675">MSQVGTGVPTRVTSEEQWFRLLEVFFEFVHSRLELRRAIAEARWHWLIDHDYART</sequence>
<evidence type="ECO:0000313" key="2">
    <source>
        <dbReference type="Proteomes" id="UP000706124"/>
    </source>
</evidence>
<evidence type="ECO:0000313" key="1">
    <source>
        <dbReference type="EMBL" id="KAG5930841.1"/>
    </source>
</evidence>
<organism evidence="1 2">
    <name type="scientific">Claviceps pazoutovae</name>
    <dbReference type="NCBI Taxonomy" id="1649127"/>
    <lineage>
        <taxon>Eukaryota</taxon>
        <taxon>Fungi</taxon>
        <taxon>Dikarya</taxon>
        <taxon>Ascomycota</taxon>
        <taxon>Pezizomycotina</taxon>
        <taxon>Sordariomycetes</taxon>
        <taxon>Hypocreomycetidae</taxon>
        <taxon>Hypocreales</taxon>
        <taxon>Clavicipitaceae</taxon>
        <taxon>Claviceps</taxon>
    </lineage>
</organism>
<dbReference type="Proteomes" id="UP000706124">
    <property type="component" value="Unassembled WGS sequence"/>
</dbReference>
<protein>
    <submittedName>
        <fullName evidence="1">Uncharacterized protein</fullName>
    </submittedName>
</protein>
<keyword evidence="2" id="KW-1185">Reference proteome</keyword>
<accession>A0A9P7M6K6</accession>
<proteinExistence type="predicted"/>
<name>A0A9P7M6K6_9HYPO</name>
<gene>
    <name evidence="1" type="ORF">E4U60_006761</name>
</gene>